<dbReference type="EMBL" id="CP155447">
    <property type="protein sequence ID" value="XBH07684.1"/>
    <property type="molecule type" value="Genomic_DNA"/>
</dbReference>
<organism evidence="1">
    <name type="scientific">Singulisphaera sp. Ch08</name>
    <dbReference type="NCBI Taxonomy" id="3120278"/>
    <lineage>
        <taxon>Bacteria</taxon>
        <taxon>Pseudomonadati</taxon>
        <taxon>Planctomycetota</taxon>
        <taxon>Planctomycetia</taxon>
        <taxon>Isosphaerales</taxon>
        <taxon>Isosphaeraceae</taxon>
        <taxon>Singulisphaera</taxon>
    </lineage>
</organism>
<protein>
    <submittedName>
        <fullName evidence="1">Uncharacterized protein</fullName>
    </submittedName>
</protein>
<proteinExistence type="predicted"/>
<gene>
    <name evidence="1" type="ORF">V5E97_17095</name>
</gene>
<reference evidence="1" key="1">
    <citation type="submission" date="2024-05" db="EMBL/GenBank/DDBJ databases">
        <title>Planctomycetes of the genus Singulisphaera possess chitinolytic capabilities.</title>
        <authorList>
            <person name="Ivanova A."/>
        </authorList>
    </citation>
    <scope>NUCLEOTIDE SEQUENCE</scope>
    <source>
        <strain evidence="1">Ch08T</strain>
    </source>
</reference>
<evidence type="ECO:0000313" key="1">
    <source>
        <dbReference type="EMBL" id="XBH07684.1"/>
    </source>
</evidence>
<name>A0AAU7CQK4_9BACT</name>
<sequence length="46" mass="5063">MATFIIVRETKGSGRMDLVHGFAGKHHPQLLPPTLKLTAVPRSKPK</sequence>
<dbReference type="RefSeq" id="WP_406700524.1">
    <property type="nucleotide sequence ID" value="NZ_CP155447.1"/>
</dbReference>
<dbReference type="AlphaFoldDB" id="A0AAU7CQK4"/>
<accession>A0AAU7CQK4</accession>